<feature type="non-terminal residue" evidence="2">
    <location>
        <position position="432"/>
    </location>
</feature>
<dbReference type="AlphaFoldDB" id="A0A7D9L5U5"/>
<dbReference type="SUPFAM" id="SSF52833">
    <property type="entry name" value="Thioredoxin-like"/>
    <property type="match status" value="1"/>
</dbReference>
<dbReference type="Gene3D" id="3.40.30.10">
    <property type="entry name" value="Glutaredoxin"/>
    <property type="match status" value="1"/>
</dbReference>
<dbReference type="InterPro" id="IPR050730">
    <property type="entry name" value="UBX_domain-protein"/>
</dbReference>
<dbReference type="GO" id="GO:0043130">
    <property type="term" value="F:ubiquitin binding"/>
    <property type="evidence" value="ECO:0007669"/>
    <property type="project" value="TreeGrafter"/>
</dbReference>
<comment type="caution">
    <text evidence="2">The sequence shown here is derived from an EMBL/GenBank/DDBJ whole genome shotgun (WGS) entry which is preliminary data.</text>
</comment>
<dbReference type="Pfam" id="PF21021">
    <property type="entry name" value="FAF1"/>
    <property type="match status" value="1"/>
</dbReference>
<dbReference type="InterPro" id="IPR006577">
    <property type="entry name" value="UAS"/>
</dbReference>
<dbReference type="InterPro" id="IPR049483">
    <property type="entry name" value="FAF1_2-like_UAS"/>
</dbReference>
<dbReference type="PANTHER" id="PTHR23322:SF1">
    <property type="entry name" value="FAS-ASSOCIATED FACTOR 2"/>
    <property type="match status" value="1"/>
</dbReference>
<accession>A0A7D9L5U5</accession>
<dbReference type="GO" id="GO:0036503">
    <property type="term" value="P:ERAD pathway"/>
    <property type="evidence" value="ECO:0007669"/>
    <property type="project" value="TreeGrafter"/>
</dbReference>
<dbReference type="InterPro" id="IPR036249">
    <property type="entry name" value="Thioredoxin-like_sf"/>
</dbReference>
<dbReference type="OrthoDB" id="5974834at2759"/>
<dbReference type="EMBL" id="CACRXK020013866">
    <property type="protein sequence ID" value="CAB4025864.1"/>
    <property type="molecule type" value="Genomic_DNA"/>
</dbReference>
<dbReference type="SMART" id="SM00594">
    <property type="entry name" value="UAS"/>
    <property type="match status" value="1"/>
</dbReference>
<feature type="non-terminal residue" evidence="2">
    <location>
        <position position="1"/>
    </location>
</feature>
<feature type="region of interest" description="Disordered" evidence="1">
    <location>
        <begin position="357"/>
        <end position="382"/>
    </location>
</feature>
<dbReference type="GO" id="GO:0005783">
    <property type="term" value="C:endoplasmic reticulum"/>
    <property type="evidence" value="ECO:0007669"/>
    <property type="project" value="TreeGrafter"/>
</dbReference>
<sequence length="432" mass="48241">AITGKEDFEECRQLLAHHHWDLQIAVQDALNQAEGRGDVYQEEQRDVSTDSDQELIENEPPGPIIEPAPMGWSNWLLNMASFPFTFTLSVITDLYRFIVGLVGRSLFGADTTALEDVLKFKEEFETKYGGTHPTFYQGSYSQAIEDAKKELRFLLVYLHSSEHKDTEQFCRSTLTNEGLQDYINGNMLFWAADVQSREGYRVGDGYGNCQINLTQLGCESEINAQSNLEKIVSRLPRHLQAEWAKEAFAILEKGKVPTFLNLTSFIIAKAKLASSAFGQLIGSKPQEDIAAAEIQRNQNFESRKAFVLKEKLYNICFGKGHFAKQCRKRDNCMVAECGQRHHSLLHPVHASIGKGIKDEPEKKVDKKSVDGTSNGQCGVTGPGRPGVRLRVLPAKVREMGETEEIETYALLDDGSDVSLCDSNLVKQLGITG</sequence>
<dbReference type="Gene3D" id="1.10.8.10">
    <property type="entry name" value="DNA helicase RuvA subunit, C-terminal domain"/>
    <property type="match status" value="1"/>
</dbReference>
<dbReference type="Pfam" id="PF14555">
    <property type="entry name" value="UBA_4"/>
    <property type="match status" value="1"/>
</dbReference>
<proteinExistence type="predicted"/>
<dbReference type="Proteomes" id="UP001152795">
    <property type="component" value="Unassembled WGS sequence"/>
</dbReference>
<reference evidence="2" key="1">
    <citation type="submission" date="2020-04" db="EMBL/GenBank/DDBJ databases">
        <authorList>
            <person name="Alioto T."/>
            <person name="Alioto T."/>
            <person name="Gomez Garrido J."/>
        </authorList>
    </citation>
    <scope>NUCLEOTIDE SEQUENCE</scope>
    <source>
        <strain evidence="2">A484AB</strain>
    </source>
</reference>
<name>A0A7D9L5U5_PARCT</name>
<evidence type="ECO:0000313" key="2">
    <source>
        <dbReference type="EMBL" id="CAB4025864.1"/>
    </source>
</evidence>
<evidence type="ECO:0000313" key="3">
    <source>
        <dbReference type="Proteomes" id="UP001152795"/>
    </source>
</evidence>
<organism evidence="2 3">
    <name type="scientific">Paramuricea clavata</name>
    <name type="common">Red gorgonian</name>
    <name type="synonym">Violescent sea-whip</name>
    <dbReference type="NCBI Taxonomy" id="317549"/>
    <lineage>
        <taxon>Eukaryota</taxon>
        <taxon>Metazoa</taxon>
        <taxon>Cnidaria</taxon>
        <taxon>Anthozoa</taxon>
        <taxon>Octocorallia</taxon>
        <taxon>Malacalcyonacea</taxon>
        <taxon>Plexauridae</taxon>
        <taxon>Paramuricea</taxon>
    </lineage>
</organism>
<dbReference type="PANTHER" id="PTHR23322">
    <property type="entry name" value="FAS-ASSOCIATED PROTEIN"/>
    <property type="match status" value="1"/>
</dbReference>
<feature type="compositionally biased region" description="Basic and acidic residues" evidence="1">
    <location>
        <begin position="357"/>
        <end position="369"/>
    </location>
</feature>
<protein>
    <submittedName>
        <fullName evidence="2">Uncharacterized protein</fullName>
    </submittedName>
</protein>
<keyword evidence="3" id="KW-1185">Reference proteome</keyword>
<gene>
    <name evidence="2" type="ORF">PACLA_8A089853</name>
</gene>
<evidence type="ECO:0000256" key="1">
    <source>
        <dbReference type="SAM" id="MobiDB-lite"/>
    </source>
</evidence>